<reference evidence="9" key="1">
    <citation type="submission" date="2015-08" db="EMBL/GenBank/DDBJ databases">
        <title>Comparative genomics of the Campylobacter concisus group.</title>
        <authorList>
            <person name="Miller W.G."/>
            <person name="Yee E."/>
            <person name="Chapman M.H."/>
            <person name="Huynh S."/>
            <person name="Bono J.L."/>
            <person name="On S.L.W."/>
            <person name="St Leger J."/>
            <person name="Foster G."/>
            <person name="Parker C.T."/>
        </authorList>
    </citation>
    <scope>NUCLEOTIDE SEQUENCE [LARGE SCALE GENOMIC DNA]</scope>
    <source>
        <strain evidence="9">ATCC 33237</strain>
    </source>
</reference>
<keyword evidence="3 7" id="KW-0133">Cell shape</keyword>
<keyword evidence="5 7" id="KW-0413">Isomerase</keyword>
<evidence type="ECO:0000256" key="5">
    <source>
        <dbReference type="ARBA" id="ARBA00023235"/>
    </source>
</evidence>
<comment type="catalytic activity">
    <reaction evidence="1 7">
        <text>L-glutamate = D-glutamate</text>
        <dbReference type="Rhea" id="RHEA:12813"/>
        <dbReference type="ChEBI" id="CHEBI:29985"/>
        <dbReference type="ChEBI" id="CHEBI:29986"/>
        <dbReference type="EC" id="5.1.1.3"/>
    </reaction>
</comment>
<comment type="pathway">
    <text evidence="7">Cell wall biogenesis; peptidoglycan biosynthesis.</text>
</comment>
<keyword evidence="4 7" id="KW-0573">Peptidoglycan synthesis</keyword>
<dbReference type="GO" id="GO:0071555">
    <property type="term" value="P:cell wall organization"/>
    <property type="evidence" value="ECO:0007669"/>
    <property type="project" value="UniProtKB-KW"/>
</dbReference>
<comment type="function">
    <text evidence="7">Provides the (R)-glutamate required for cell wall biosynthesis.</text>
</comment>
<protein>
    <recommendedName>
        <fullName evidence="2 7">Glutamate racemase</fullName>
        <ecNumber evidence="2 7">5.1.1.3</ecNumber>
    </recommendedName>
</protein>
<feature type="binding site" evidence="7">
    <location>
        <begin position="183"/>
        <end position="184"/>
    </location>
    <ligand>
        <name>substrate</name>
    </ligand>
</feature>
<dbReference type="RefSeq" id="WP_054196633.1">
    <property type="nucleotide sequence ID" value="NZ_CABMKQ010000036.1"/>
</dbReference>
<organism evidence="8 9">
    <name type="scientific">Campylobacter concisus</name>
    <dbReference type="NCBI Taxonomy" id="199"/>
    <lineage>
        <taxon>Bacteria</taxon>
        <taxon>Pseudomonadati</taxon>
        <taxon>Campylobacterota</taxon>
        <taxon>Epsilonproteobacteria</taxon>
        <taxon>Campylobacterales</taxon>
        <taxon>Campylobacteraceae</taxon>
        <taxon>Campylobacter</taxon>
    </lineage>
</organism>
<dbReference type="GeneID" id="28662632"/>
<feature type="binding site" evidence="7">
    <location>
        <begin position="7"/>
        <end position="8"/>
    </location>
    <ligand>
        <name>substrate</name>
    </ligand>
</feature>
<evidence type="ECO:0000256" key="2">
    <source>
        <dbReference type="ARBA" id="ARBA00013090"/>
    </source>
</evidence>
<evidence type="ECO:0000313" key="9">
    <source>
        <dbReference type="Proteomes" id="UP000066049"/>
    </source>
</evidence>
<evidence type="ECO:0000313" key="8">
    <source>
        <dbReference type="EMBL" id="ALF47635.1"/>
    </source>
</evidence>
<dbReference type="EC" id="5.1.1.3" evidence="2 7"/>
<dbReference type="PANTHER" id="PTHR21198:SF3">
    <property type="entry name" value="GLUTAMATE RACEMASE"/>
    <property type="match status" value="1"/>
</dbReference>
<dbReference type="Pfam" id="PF01177">
    <property type="entry name" value="Asp_Glu_race"/>
    <property type="match status" value="1"/>
</dbReference>
<dbReference type="InterPro" id="IPR004391">
    <property type="entry name" value="Glu_race"/>
</dbReference>
<dbReference type="InterPro" id="IPR018187">
    <property type="entry name" value="Asp/Glu_racemase_AS_1"/>
</dbReference>
<dbReference type="GO" id="GO:0008881">
    <property type="term" value="F:glutamate racemase activity"/>
    <property type="evidence" value="ECO:0007669"/>
    <property type="project" value="UniProtKB-UniRule"/>
</dbReference>
<dbReference type="GO" id="GO:0009252">
    <property type="term" value="P:peptidoglycan biosynthetic process"/>
    <property type="evidence" value="ECO:0007669"/>
    <property type="project" value="UniProtKB-UniRule"/>
</dbReference>
<evidence type="ECO:0000256" key="6">
    <source>
        <dbReference type="ARBA" id="ARBA00023316"/>
    </source>
</evidence>
<dbReference type="InterPro" id="IPR001920">
    <property type="entry name" value="Asp/Glu_race"/>
</dbReference>
<accession>A0A0M4SBK3</accession>
<dbReference type="SUPFAM" id="SSF53681">
    <property type="entry name" value="Aspartate/glutamate racemase"/>
    <property type="match status" value="2"/>
</dbReference>
<dbReference type="PANTHER" id="PTHR21198">
    <property type="entry name" value="GLUTAMATE RACEMASE"/>
    <property type="match status" value="1"/>
</dbReference>
<evidence type="ECO:0000256" key="4">
    <source>
        <dbReference type="ARBA" id="ARBA00022984"/>
    </source>
</evidence>
<feature type="active site" description="Proton donor/acceptor" evidence="7">
    <location>
        <position position="70"/>
    </location>
</feature>
<dbReference type="InterPro" id="IPR015942">
    <property type="entry name" value="Asp/Glu/hydantoin_racemase"/>
</dbReference>
<feature type="binding site" evidence="7">
    <location>
        <begin position="71"/>
        <end position="72"/>
    </location>
    <ligand>
        <name>substrate</name>
    </ligand>
</feature>
<feature type="binding site" evidence="7">
    <location>
        <begin position="39"/>
        <end position="40"/>
    </location>
    <ligand>
        <name>substrate</name>
    </ligand>
</feature>
<dbReference type="EMBL" id="CP012541">
    <property type="protein sequence ID" value="ALF47635.1"/>
    <property type="molecule type" value="Genomic_DNA"/>
</dbReference>
<dbReference type="AlphaFoldDB" id="A0A0M4SBK3"/>
<name>A0A0M4SBK3_9BACT</name>
<dbReference type="KEGG" id="ccoc:CCON33237_0955"/>
<sequence length="262" mass="29154">MKIGIFDSGLGGLSVLNEALSKLSEHEFLYYADVKNVPYGQKSRDEILKFSFDAVKFLIENGSNAVVVACNTATSVAIKDIRAKLSVPIIGMEPAIKKAHDLSYNDALKTLVIATPVTVNGAKLKELIINLHAKDKTELLALPRLVNFAENGEFDTENVKSYLKEELAKFDLSKFGFLVLGCTHFNYFKDSLREILPSNISIIDGNEGTINRLISELGLKISTLDQAPKVRFFYSGDEVFSKFELDKISRNLTHLKKMRAIC</sequence>
<dbReference type="Gene3D" id="3.40.50.1860">
    <property type="match status" value="2"/>
</dbReference>
<dbReference type="UniPathway" id="UPA00219"/>
<dbReference type="Proteomes" id="UP000066049">
    <property type="component" value="Chromosome"/>
</dbReference>
<keyword evidence="6 7" id="KW-0961">Cell wall biogenesis/degradation</keyword>
<dbReference type="PROSITE" id="PS00923">
    <property type="entry name" value="ASP_GLU_RACEMASE_1"/>
    <property type="match status" value="1"/>
</dbReference>
<feature type="active site" description="Proton donor/acceptor" evidence="7">
    <location>
        <position position="182"/>
    </location>
</feature>
<dbReference type="PATRIC" id="fig|199.248.peg.988"/>
<dbReference type="NCBIfam" id="TIGR00067">
    <property type="entry name" value="glut_race"/>
    <property type="match status" value="1"/>
</dbReference>
<evidence type="ECO:0000256" key="3">
    <source>
        <dbReference type="ARBA" id="ARBA00022960"/>
    </source>
</evidence>
<proteinExistence type="inferred from homology"/>
<dbReference type="HAMAP" id="MF_00258">
    <property type="entry name" value="Glu_racemase"/>
    <property type="match status" value="1"/>
</dbReference>
<dbReference type="GO" id="GO:0008360">
    <property type="term" value="P:regulation of cell shape"/>
    <property type="evidence" value="ECO:0007669"/>
    <property type="project" value="UniProtKB-KW"/>
</dbReference>
<comment type="similarity">
    <text evidence="7">Belongs to the aspartate/glutamate racemases family.</text>
</comment>
<gene>
    <name evidence="7 8" type="primary">murI</name>
    <name evidence="8" type="ORF">CCON33237_0955</name>
</gene>
<evidence type="ECO:0000256" key="7">
    <source>
        <dbReference type="HAMAP-Rule" id="MF_00258"/>
    </source>
</evidence>
<evidence type="ECO:0000256" key="1">
    <source>
        <dbReference type="ARBA" id="ARBA00001602"/>
    </source>
</evidence>